<protein>
    <submittedName>
        <fullName evidence="1">Uncharacterized protein</fullName>
    </submittedName>
</protein>
<sequence length="55" mass="5848">MVGTTDGQWIVTFRGIDDVIACDWRGDEDARRFSINLDIMAACGAGLPASSLTSA</sequence>
<dbReference type="AlphaFoldDB" id="A0AAN1UC27"/>
<accession>A0AAN1UC27</accession>
<name>A0AAN1UC27_VIBVL</name>
<organism evidence="1 2">
    <name type="scientific">Vibrio vulnificus</name>
    <dbReference type="NCBI Taxonomy" id="672"/>
    <lineage>
        <taxon>Bacteria</taxon>
        <taxon>Pseudomonadati</taxon>
        <taxon>Pseudomonadota</taxon>
        <taxon>Gammaproteobacteria</taxon>
        <taxon>Vibrionales</taxon>
        <taxon>Vibrionaceae</taxon>
        <taxon>Vibrio</taxon>
    </lineage>
</organism>
<gene>
    <name evidence="1" type="ORF">FORC53_1628</name>
</gene>
<reference evidence="1 2" key="1">
    <citation type="submission" date="2017-01" db="EMBL/GenBank/DDBJ databases">
        <title>Complete Genome Sequence of Vibrio vulnificus FORC_053.</title>
        <authorList>
            <consortium name="Food-borne Pathogen Omics Research Center"/>
            <person name="Chung H.Y."/>
            <person name="Na E.J."/>
            <person name="Song J.S."/>
            <person name="Kim H."/>
            <person name="Lee J.-H."/>
            <person name="Ryu S."/>
            <person name="Choi S.H."/>
        </authorList>
    </citation>
    <scope>NUCLEOTIDE SEQUENCE [LARGE SCALE GENOMIC DNA]</scope>
    <source>
        <strain evidence="1 2">FORC_053</strain>
    </source>
</reference>
<dbReference type="EMBL" id="CP019290">
    <property type="protein sequence ID" value="AXX59967.1"/>
    <property type="molecule type" value="Genomic_DNA"/>
</dbReference>
<proteinExistence type="predicted"/>
<evidence type="ECO:0000313" key="1">
    <source>
        <dbReference type="EMBL" id="AXX59967.1"/>
    </source>
</evidence>
<evidence type="ECO:0000313" key="2">
    <source>
        <dbReference type="Proteomes" id="UP000263418"/>
    </source>
</evidence>
<dbReference type="Proteomes" id="UP000263418">
    <property type="component" value="Chromosome 1"/>
</dbReference>